<gene>
    <name evidence="1" type="ORF">GH808_10750</name>
</gene>
<dbReference type="Proteomes" id="UP000603234">
    <property type="component" value="Unassembled WGS sequence"/>
</dbReference>
<name>A0ABR6WWQ5_9FIRM</name>
<protein>
    <submittedName>
        <fullName evidence="1">Uncharacterized protein</fullName>
    </submittedName>
</protein>
<dbReference type="RefSeq" id="WP_186842793.1">
    <property type="nucleotide sequence ID" value="NZ_WJBC01000015.1"/>
</dbReference>
<evidence type="ECO:0000313" key="1">
    <source>
        <dbReference type="EMBL" id="MBC3804911.1"/>
    </source>
</evidence>
<comment type="caution">
    <text evidence="1">The sequence shown here is derived from an EMBL/GenBank/DDBJ whole genome shotgun (WGS) entry which is preliminary data.</text>
</comment>
<dbReference type="InterPro" id="IPR024131">
    <property type="entry name" value="UPF0489"/>
</dbReference>
<reference evidence="1 2" key="1">
    <citation type="journal article" date="2020" name="mSystems">
        <title>Defining Genomic and Predicted Metabolic Features of the Acetobacterium Genus.</title>
        <authorList>
            <person name="Ross D.E."/>
            <person name="Marshall C.W."/>
            <person name="Gulliver D."/>
            <person name="May H.D."/>
            <person name="Norman R.S."/>
        </authorList>
    </citation>
    <scope>NUCLEOTIDE SEQUENCE [LARGE SCALE GENOMIC DNA]</scope>
    <source>
        <strain evidence="1 2">DSM 8238</strain>
    </source>
</reference>
<dbReference type="Pfam" id="PF12640">
    <property type="entry name" value="UPF0489"/>
    <property type="match status" value="1"/>
</dbReference>
<accession>A0ABR6WWQ5</accession>
<sequence length="239" mass="27496">MEDNNLTPKCLSIRGKKIVVVDDHQYVLLAWGQLSQQSKNPLTLVSIDYHPDTNPPFWLYAYQKAIAINPDKEAVLVPGFQKKILATLNPQDLKTVEAAMKNMRNDEHINTAMELGYLTEYHMINCMEKHRYSRGHHYLVPESCFGSLEDRMFEESGFSMKAVIPDSIILDIDLDYFLGLKNFALDLNEHVVFKALVNQAQMITIARSESYFNYLKKEACTIAECENQLLKLLSRVLLY</sequence>
<keyword evidence="2" id="KW-1185">Reference proteome</keyword>
<evidence type="ECO:0000313" key="2">
    <source>
        <dbReference type="Proteomes" id="UP000603234"/>
    </source>
</evidence>
<proteinExistence type="predicted"/>
<organism evidence="1 2">
    <name type="scientific">Acetobacterium fimetarium</name>
    <dbReference type="NCBI Taxonomy" id="52691"/>
    <lineage>
        <taxon>Bacteria</taxon>
        <taxon>Bacillati</taxon>
        <taxon>Bacillota</taxon>
        <taxon>Clostridia</taxon>
        <taxon>Eubacteriales</taxon>
        <taxon>Eubacteriaceae</taxon>
        <taxon>Acetobacterium</taxon>
    </lineage>
</organism>
<dbReference type="EMBL" id="WJBC01000015">
    <property type="protein sequence ID" value="MBC3804911.1"/>
    <property type="molecule type" value="Genomic_DNA"/>
</dbReference>